<dbReference type="EMBL" id="CAJMWT010002849">
    <property type="protein sequence ID" value="CAE6456276.1"/>
    <property type="molecule type" value="Genomic_DNA"/>
</dbReference>
<protein>
    <submittedName>
        <fullName evidence="1">Uncharacterized protein</fullName>
    </submittedName>
</protein>
<gene>
    <name evidence="1" type="ORF">RDB_LOCUS91856</name>
</gene>
<proteinExistence type="predicted"/>
<sequence>MDAQENQTFTAHADSERPILQDGLFEITQKKLRPAGAKVTSPRNTSPNTKNPLILSTWSVSSTWIIRRQPGIERSFTIGAITDPPTIDSRHWAVYATDESVDYSLSTYDTIWIIECSGSTIVKDDQGEPCLTYLNCSVREAGTNNYWTVIDDGNDGDIKLVELTGQELSSNQLFEFVGKGREPPPGRGPAATIYSLVPLSVTADSDESVKMLYFGTNKLGTSDLDHLWQLWLVTEASDQGRTDDTEHAESTWFELAIFSKLPMEGKQVTPEQIKLSSTGEPLAWESHRLPRRKDQSRRTLEGRRFSRDHAIFKSLQPGDYIGVLACARYKDSRCNIGSAKLVLCEGSEGKV</sequence>
<evidence type="ECO:0000313" key="1">
    <source>
        <dbReference type="EMBL" id="CAE6456276.1"/>
    </source>
</evidence>
<comment type="caution">
    <text evidence="1">The sequence shown here is derived from an EMBL/GenBank/DDBJ whole genome shotgun (WGS) entry which is preliminary data.</text>
</comment>
<accession>A0A8H3BGL2</accession>
<organism evidence="1 2">
    <name type="scientific">Rhizoctonia solani</name>
    <dbReference type="NCBI Taxonomy" id="456999"/>
    <lineage>
        <taxon>Eukaryota</taxon>
        <taxon>Fungi</taxon>
        <taxon>Dikarya</taxon>
        <taxon>Basidiomycota</taxon>
        <taxon>Agaricomycotina</taxon>
        <taxon>Agaricomycetes</taxon>
        <taxon>Cantharellales</taxon>
        <taxon>Ceratobasidiaceae</taxon>
        <taxon>Rhizoctonia</taxon>
    </lineage>
</organism>
<evidence type="ECO:0000313" key="2">
    <source>
        <dbReference type="Proteomes" id="UP000663843"/>
    </source>
</evidence>
<dbReference type="AlphaFoldDB" id="A0A8H3BGL2"/>
<name>A0A8H3BGL2_9AGAM</name>
<dbReference type="Proteomes" id="UP000663843">
    <property type="component" value="Unassembled WGS sequence"/>
</dbReference>
<reference evidence="1" key="1">
    <citation type="submission" date="2021-01" db="EMBL/GenBank/DDBJ databases">
        <authorList>
            <person name="Kaushik A."/>
        </authorList>
    </citation>
    <scope>NUCLEOTIDE SEQUENCE</scope>
    <source>
        <strain evidence="1">AG2-2IIIB</strain>
    </source>
</reference>